<evidence type="ECO:0000313" key="3">
    <source>
        <dbReference type="Proteomes" id="UP000026962"/>
    </source>
</evidence>
<dbReference type="Pfam" id="PF20241">
    <property type="entry name" value="DUF6598"/>
    <property type="match status" value="1"/>
</dbReference>
<sequence>MRFTVTDNCFPNPVDCIRHFPTTMVQIFSLNRDDPIIVQQFDMRIKNGKKEEDDLLQLIEGIIELYDLLHGIELPIFRISGDCGAVDISYGRVILGVEATVEIAILEVISGFDLSLSCDLFMPEQRGDFQLFCGIIGQSCDLRRFIEVIFEGKSCSEMRCGGLHQALAKRLAKTAQ</sequence>
<reference evidence="2" key="1">
    <citation type="submission" date="2015-04" db="UniProtKB">
        <authorList>
            <consortium name="EnsemblPlants"/>
        </authorList>
    </citation>
    <scope>IDENTIFICATION</scope>
</reference>
<reference evidence="2" key="2">
    <citation type="submission" date="2018-05" db="EMBL/GenBank/DDBJ databases">
        <title>OpunRS2 (Oryza punctata Reference Sequence Version 2).</title>
        <authorList>
            <person name="Zhang J."/>
            <person name="Kudrna D."/>
            <person name="Lee S."/>
            <person name="Talag J."/>
            <person name="Welchert J."/>
            <person name="Wing R.A."/>
        </authorList>
    </citation>
    <scope>NUCLEOTIDE SEQUENCE [LARGE SCALE GENOMIC DNA]</scope>
</reference>
<dbReference type="InterPro" id="IPR046533">
    <property type="entry name" value="DUF6598"/>
</dbReference>
<evidence type="ECO:0000313" key="2">
    <source>
        <dbReference type="EnsemblPlants" id="OPUNC11G03450.1"/>
    </source>
</evidence>
<dbReference type="Proteomes" id="UP000026962">
    <property type="component" value="Chromosome 11"/>
</dbReference>
<protein>
    <recommendedName>
        <fullName evidence="1">DUF6598 domain-containing protein</fullName>
    </recommendedName>
</protein>
<dbReference type="EnsemblPlants" id="OPUNC11G03450.1">
    <property type="protein sequence ID" value="OPUNC11G03450.1"/>
    <property type="gene ID" value="OPUNC11G03450"/>
</dbReference>
<accession>A0A0E0MCP2</accession>
<evidence type="ECO:0000259" key="1">
    <source>
        <dbReference type="Pfam" id="PF20241"/>
    </source>
</evidence>
<name>A0A0E0MCP2_ORYPU</name>
<proteinExistence type="predicted"/>
<dbReference type="Gramene" id="OPUNC11G03450.1">
    <property type="protein sequence ID" value="OPUNC11G03450.1"/>
    <property type="gene ID" value="OPUNC11G03450"/>
</dbReference>
<dbReference type="STRING" id="4537.A0A0E0MCP2"/>
<dbReference type="HOGENOM" id="CLU_1527604_0_0_1"/>
<keyword evidence="3" id="KW-1185">Reference proteome</keyword>
<organism evidence="2">
    <name type="scientific">Oryza punctata</name>
    <name type="common">Red rice</name>
    <dbReference type="NCBI Taxonomy" id="4537"/>
    <lineage>
        <taxon>Eukaryota</taxon>
        <taxon>Viridiplantae</taxon>
        <taxon>Streptophyta</taxon>
        <taxon>Embryophyta</taxon>
        <taxon>Tracheophyta</taxon>
        <taxon>Spermatophyta</taxon>
        <taxon>Magnoliopsida</taxon>
        <taxon>Liliopsida</taxon>
        <taxon>Poales</taxon>
        <taxon>Poaceae</taxon>
        <taxon>BOP clade</taxon>
        <taxon>Oryzoideae</taxon>
        <taxon>Oryzeae</taxon>
        <taxon>Oryzinae</taxon>
        <taxon>Oryza</taxon>
    </lineage>
</organism>
<dbReference type="AlphaFoldDB" id="A0A0E0MCP2"/>
<feature type="domain" description="DUF6598" evidence="1">
    <location>
        <begin position="40"/>
        <end position="140"/>
    </location>
</feature>